<feature type="non-terminal residue" evidence="2">
    <location>
        <position position="383"/>
    </location>
</feature>
<evidence type="ECO:0000313" key="2">
    <source>
        <dbReference type="EMBL" id="SVA65695.1"/>
    </source>
</evidence>
<accession>A0A381XLQ3</accession>
<dbReference type="GO" id="GO:0003824">
    <property type="term" value="F:catalytic activity"/>
    <property type="evidence" value="ECO:0007669"/>
    <property type="project" value="InterPro"/>
</dbReference>
<dbReference type="PANTHER" id="PTHR11895">
    <property type="entry name" value="TRANSAMIDASE"/>
    <property type="match status" value="1"/>
</dbReference>
<dbReference type="InterPro" id="IPR023631">
    <property type="entry name" value="Amidase_dom"/>
</dbReference>
<dbReference type="EMBL" id="UINC01015633">
    <property type="protein sequence ID" value="SVA65695.1"/>
    <property type="molecule type" value="Genomic_DNA"/>
</dbReference>
<dbReference type="SUPFAM" id="SSF75304">
    <property type="entry name" value="Amidase signature (AS) enzymes"/>
    <property type="match status" value="1"/>
</dbReference>
<dbReference type="InterPro" id="IPR000120">
    <property type="entry name" value="Amidase"/>
</dbReference>
<dbReference type="AlphaFoldDB" id="A0A381XLQ3"/>
<organism evidence="2">
    <name type="scientific">marine metagenome</name>
    <dbReference type="NCBI Taxonomy" id="408172"/>
    <lineage>
        <taxon>unclassified sequences</taxon>
        <taxon>metagenomes</taxon>
        <taxon>ecological metagenomes</taxon>
    </lineage>
</organism>
<proteinExistence type="predicted"/>
<dbReference type="InterPro" id="IPR036928">
    <property type="entry name" value="AS_sf"/>
</dbReference>
<dbReference type="Pfam" id="PF01425">
    <property type="entry name" value="Amidase"/>
    <property type="match status" value="1"/>
</dbReference>
<gene>
    <name evidence="2" type="ORF">METZ01_LOCUS118549</name>
</gene>
<sequence>MSHKELTYLSASEALGLFRSRKLSPVELLDAILQRSEDISPLINPFADCYFDEARVAARSAELEYVKPRGSPGLLLGVPLAVKDAVEIAGKRSTSGSLLNREHVSQSTAPHIDRLLKAGANLFARTTCPEFCWLFTTHSKMWGVTRNPWRLDITPGGSSGGSAAALAAGATTIATGSDSTGSIRQPAAQCGVVAYQAPYGRIPMPGENSFSTFVHYGPMSRTVGDAALMANIMSGPHPLDHNSLTETSKIPQNLAGVDNLRIAYSIDMGFHEVVSDVRRETLIALNVLEEAGALVEEQSVDWATEPIRLAHIREEFLFAPEISTAVRDHPELVSDYATELAQTALSASADEFRLAQRVAGQVWQDHLGPMFNTFDVLITPTVS</sequence>
<name>A0A381XLQ3_9ZZZZ</name>
<dbReference type="PANTHER" id="PTHR11895:SF7">
    <property type="entry name" value="GLUTAMYL-TRNA(GLN) AMIDOTRANSFERASE SUBUNIT A, MITOCHONDRIAL"/>
    <property type="match status" value="1"/>
</dbReference>
<reference evidence="2" key="1">
    <citation type="submission" date="2018-05" db="EMBL/GenBank/DDBJ databases">
        <authorList>
            <person name="Lanie J.A."/>
            <person name="Ng W.-L."/>
            <person name="Kazmierczak K.M."/>
            <person name="Andrzejewski T.M."/>
            <person name="Davidsen T.M."/>
            <person name="Wayne K.J."/>
            <person name="Tettelin H."/>
            <person name="Glass J.I."/>
            <person name="Rusch D."/>
            <person name="Podicherti R."/>
            <person name="Tsui H.-C.T."/>
            <person name="Winkler M.E."/>
        </authorList>
    </citation>
    <scope>NUCLEOTIDE SEQUENCE</scope>
</reference>
<protein>
    <recommendedName>
        <fullName evidence="1">Amidase domain-containing protein</fullName>
    </recommendedName>
</protein>
<feature type="domain" description="Amidase" evidence="1">
    <location>
        <begin position="27"/>
        <end position="382"/>
    </location>
</feature>
<evidence type="ECO:0000259" key="1">
    <source>
        <dbReference type="Pfam" id="PF01425"/>
    </source>
</evidence>
<dbReference type="Gene3D" id="3.90.1300.10">
    <property type="entry name" value="Amidase signature (AS) domain"/>
    <property type="match status" value="1"/>
</dbReference>